<organism evidence="2 3">
    <name type="scientific">Leptonema illini</name>
    <dbReference type="NCBI Taxonomy" id="183"/>
    <lineage>
        <taxon>Bacteria</taxon>
        <taxon>Pseudomonadati</taxon>
        <taxon>Spirochaetota</taxon>
        <taxon>Spirochaetia</taxon>
        <taxon>Leptospirales</taxon>
        <taxon>Leptospiraceae</taxon>
        <taxon>Leptonema</taxon>
    </lineage>
</organism>
<dbReference type="Proteomes" id="UP000460298">
    <property type="component" value="Unassembled WGS sequence"/>
</dbReference>
<feature type="transmembrane region" description="Helical" evidence="1">
    <location>
        <begin position="99"/>
        <end position="118"/>
    </location>
</feature>
<evidence type="ECO:0000256" key="1">
    <source>
        <dbReference type="SAM" id="Phobius"/>
    </source>
</evidence>
<evidence type="ECO:0000313" key="3">
    <source>
        <dbReference type="Proteomes" id="UP000460298"/>
    </source>
</evidence>
<sequence length="131" mass="15136">MRIKKHDETVEGPLRLSKRKRKTSAFSQFGLRICGILLLLSIPVSWAGLLSGPIIIKYEIEEGNLPSYLETPELSRLKGSPEYTNLLKEERRFLELRQYILAFWTPLAITGWWLVGVLRKRFQSMENSGSQ</sequence>
<protein>
    <submittedName>
        <fullName evidence="2">Uncharacterized protein</fullName>
    </submittedName>
</protein>
<evidence type="ECO:0000313" key="2">
    <source>
        <dbReference type="EMBL" id="KAB2929792.1"/>
    </source>
</evidence>
<keyword evidence="1" id="KW-1133">Transmembrane helix</keyword>
<name>A0A833GYJ9_9LEPT</name>
<comment type="caution">
    <text evidence="2">The sequence shown here is derived from an EMBL/GenBank/DDBJ whole genome shotgun (WGS) entry which is preliminary data.</text>
</comment>
<accession>A0A833GYJ9</accession>
<feature type="transmembrane region" description="Helical" evidence="1">
    <location>
        <begin position="29"/>
        <end position="56"/>
    </location>
</feature>
<gene>
    <name evidence="2" type="ORF">F9K24_18695</name>
</gene>
<reference evidence="2 3" key="1">
    <citation type="submission" date="2019-10" db="EMBL/GenBank/DDBJ databases">
        <title>Extracellular Electron Transfer in a Candidatus Methanoperedens spp. Enrichment Culture.</title>
        <authorList>
            <person name="Berger S."/>
            <person name="Rangel Shaw D."/>
            <person name="Berben T."/>
            <person name="In 'T Zandt M."/>
            <person name="Frank J."/>
            <person name="Reimann J."/>
            <person name="Jetten M.S.M."/>
            <person name="Welte C.U."/>
        </authorList>
    </citation>
    <scope>NUCLEOTIDE SEQUENCE [LARGE SCALE GENOMIC DNA]</scope>
    <source>
        <strain evidence="2">SB12</strain>
    </source>
</reference>
<proteinExistence type="predicted"/>
<dbReference type="EMBL" id="WBUI01000026">
    <property type="protein sequence ID" value="KAB2929792.1"/>
    <property type="molecule type" value="Genomic_DNA"/>
</dbReference>
<dbReference type="AlphaFoldDB" id="A0A833GYJ9"/>
<keyword evidence="1" id="KW-0472">Membrane</keyword>
<keyword evidence="1" id="KW-0812">Transmembrane</keyword>